<keyword evidence="2" id="KW-1133">Transmembrane helix</keyword>
<dbReference type="KEGG" id="nli:G3M70_04485"/>
<feature type="transmembrane region" description="Helical" evidence="2">
    <location>
        <begin position="356"/>
        <end position="374"/>
    </location>
</feature>
<feature type="transmembrane region" description="Helical" evidence="2">
    <location>
        <begin position="281"/>
        <end position="310"/>
    </location>
</feature>
<dbReference type="Pfam" id="PF09852">
    <property type="entry name" value="DUF2079"/>
    <property type="match status" value="1"/>
</dbReference>
<dbReference type="AlphaFoldDB" id="A0A7T0BUG9"/>
<reference evidence="3 4" key="1">
    <citation type="submission" date="2020-02" db="EMBL/GenBank/DDBJ databases">
        <title>Genomic and physiological characterization of two novel Nitrospinaceae genera.</title>
        <authorList>
            <person name="Mueller A.J."/>
            <person name="Jung M.-Y."/>
            <person name="Strachan C.R."/>
            <person name="Herbold C.W."/>
            <person name="Kirkegaard R.H."/>
            <person name="Daims H."/>
        </authorList>
    </citation>
    <scope>NUCLEOTIDE SEQUENCE [LARGE SCALE GENOMIC DNA]</scope>
    <source>
        <strain evidence="3">EB</strain>
    </source>
</reference>
<name>A0A7T0BUG9_9BACT</name>
<gene>
    <name evidence="3" type="ORF">G3M70_04485</name>
</gene>
<feature type="compositionally biased region" description="Low complexity" evidence="1">
    <location>
        <begin position="1"/>
        <end position="22"/>
    </location>
</feature>
<feature type="transmembrane region" description="Helical" evidence="2">
    <location>
        <begin position="322"/>
        <end position="344"/>
    </location>
</feature>
<evidence type="ECO:0000313" key="4">
    <source>
        <dbReference type="Proteomes" id="UP000594688"/>
    </source>
</evidence>
<feature type="region of interest" description="Disordered" evidence="1">
    <location>
        <begin position="1"/>
        <end position="24"/>
    </location>
</feature>
<evidence type="ECO:0000256" key="1">
    <source>
        <dbReference type="SAM" id="MobiDB-lite"/>
    </source>
</evidence>
<proteinExistence type="predicted"/>
<protein>
    <submittedName>
        <fullName evidence="3">DUF2079 domain-containing protein</fullName>
    </submittedName>
</protein>
<feature type="transmembrane region" description="Helical" evidence="2">
    <location>
        <begin position="213"/>
        <end position="234"/>
    </location>
</feature>
<dbReference type="Proteomes" id="UP000594688">
    <property type="component" value="Chromosome"/>
</dbReference>
<keyword evidence="2" id="KW-0472">Membrane</keyword>
<dbReference type="EMBL" id="CP048685">
    <property type="protein sequence ID" value="QPJ61184.1"/>
    <property type="molecule type" value="Genomic_DNA"/>
</dbReference>
<feature type="transmembrane region" description="Helical" evidence="2">
    <location>
        <begin position="34"/>
        <end position="56"/>
    </location>
</feature>
<evidence type="ECO:0000256" key="2">
    <source>
        <dbReference type="SAM" id="Phobius"/>
    </source>
</evidence>
<keyword evidence="2" id="KW-0812">Transmembrane</keyword>
<accession>A0A7T0BUG9</accession>
<organism evidence="3 4">
    <name type="scientific">Candidatus Nitronauta litoralis</name>
    <dbReference type="NCBI Taxonomy" id="2705533"/>
    <lineage>
        <taxon>Bacteria</taxon>
        <taxon>Pseudomonadati</taxon>
        <taxon>Nitrospinota/Tectimicrobiota group</taxon>
        <taxon>Nitrospinota</taxon>
        <taxon>Nitrospinia</taxon>
        <taxon>Nitrospinales</taxon>
        <taxon>Nitrospinaceae</taxon>
        <taxon>Candidatus Nitronauta</taxon>
    </lineage>
</organism>
<evidence type="ECO:0000313" key="3">
    <source>
        <dbReference type="EMBL" id="QPJ61184.1"/>
    </source>
</evidence>
<sequence length="539" mass="60584">MTVSQASEPVVSPVPENVAPSAEETQQTVSTGGLTAWCWTVILFVVFAMMAGAKYLTLHTTFLDLGLYLNRVFLVAEGQWQVALSGHAQPVLWLLALLHKVVTPDRVPLALLALQALMIALPLRWLWKEWGPLVAVAYALYFPIWYNNLFDFHPDHLVIPLLFAFFLFERKEKYSAACFAAILLCGIKEPYALQTAACGLYLALVRKQWKAGFCLMGVGLGYFIIALQIILPMYTLGDRLGPNTQAFSWLGKDMFGVVETLFTNPSNWIDEIVNHSGKETYLLVVFGCLGFLSLLSPAPLIVALPIIFLALLSRNPNHFGLFFHYTSGLVAPMIVSFAGGIPVARKIGSWVDLKEPAFYILVIAGLLIGHARYAPSFLSWRFYQENDWSYHLSAYAPSQRDAAVRQALEEYIPATVPVSVQNNINTAYLSQRSHIFVFPRGVDSPVDVRGTDSTSQPGFIWADFVVLDLTRPLFWGDKTCKWRLGACEDGEVSAKFLKLLEETLKNYEILYDRDRFLILRRTRYLESRKELSSQFQAAI</sequence>
<dbReference type="InterPro" id="IPR018650">
    <property type="entry name" value="STSV1_Orf64"/>
</dbReference>